<feature type="compositionally biased region" description="Polar residues" evidence="1">
    <location>
        <begin position="1"/>
        <end position="16"/>
    </location>
</feature>
<accession>A0ABR2LKW2</accession>
<feature type="region of interest" description="Disordered" evidence="1">
    <location>
        <begin position="1"/>
        <end position="21"/>
    </location>
</feature>
<sequence>MSRLQSISTLSPTEGSPSVVGCAKSSRRSLEEIEVTLVLILYTFLNLWMGIQPCDSPLSTSSMSRLRSISTQSPTEGSPSVVGCAISSRRSLKEIEATLVLILYPFLNLWMGIQNFERVNLLPSKLTFVAWGKKRQSPWKKWESKNNSSSELSSGVWADHKQRLKYSKAKAQLIKEPVIKINDALEIQKGRTAIVRSCIHERRFITIVFMIATANALPDMVAVFPSKPFSKFPRACPLPPQNPDPLEFLRELQVIRRVSLIRRVTLVSPILAAIFADSVAHSQRFSEPLLSAAAWRFWNLLFMNCNSASIADSPGYAGFDYFRC</sequence>
<evidence type="ECO:0000313" key="2">
    <source>
        <dbReference type="EMBL" id="KAK8943739.1"/>
    </source>
</evidence>
<organism evidence="2 3">
    <name type="scientific">Platanthera guangdongensis</name>
    <dbReference type="NCBI Taxonomy" id="2320717"/>
    <lineage>
        <taxon>Eukaryota</taxon>
        <taxon>Viridiplantae</taxon>
        <taxon>Streptophyta</taxon>
        <taxon>Embryophyta</taxon>
        <taxon>Tracheophyta</taxon>
        <taxon>Spermatophyta</taxon>
        <taxon>Magnoliopsida</taxon>
        <taxon>Liliopsida</taxon>
        <taxon>Asparagales</taxon>
        <taxon>Orchidaceae</taxon>
        <taxon>Orchidoideae</taxon>
        <taxon>Orchideae</taxon>
        <taxon>Orchidinae</taxon>
        <taxon>Platanthera</taxon>
    </lineage>
</organism>
<dbReference type="EMBL" id="JBBWWR010000018">
    <property type="protein sequence ID" value="KAK8943739.1"/>
    <property type="molecule type" value="Genomic_DNA"/>
</dbReference>
<gene>
    <name evidence="2" type="ORF">KSP40_PGU012264</name>
</gene>
<comment type="caution">
    <text evidence="2">The sequence shown here is derived from an EMBL/GenBank/DDBJ whole genome shotgun (WGS) entry which is preliminary data.</text>
</comment>
<keyword evidence="3" id="KW-1185">Reference proteome</keyword>
<reference evidence="2 3" key="1">
    <citation type="journal article" date="2022" name="Nat. Plants">
        <title>Genomes of leafy and leafless Platanthera orchids illuminate the evolution of mycoheterotrophy.</title>
        <authorList>
            <person name="Li M.H."/>
            <person name="Liu K.W."/>
            <person name="Li Z."/>
            <person name="Lu H.C."/>
            <person name="Ye Q.L."/>
            <person name="Zhang D."/>
            <person name="Wang J.Y."/>
            <person name="Li Y.F."/>
            <person name="Zhong Z.M."/>
            <person name="Liu X."/>
            <person name="Yu X."/>
            <person name="Liu D.K."/>
            <person name="Tu X.D."/>
            <person name="Liu B."/>
            <person name="Hao Y."/>
            <person name="Liao X.Y."/>
            <person name="Jiang Y.T."/>
            <person name="Sun W.H."/>
            <person name="Chen J."/>
            <person name="Chen Y.Q."/>
            <person name="Ai Y."/>
            <person name="Zhai J.W."/>
            <person name="Wu S.S."/>
            <person name="Zhou Z."/>
            <person name="Hsiao Y.Y."/>
            <person name="Wu W.L."/>
            <person name="Chen Y.Y."/>
            <person name="Lin Y.F."/>
            <person name="Hsu J.L."/>
            <person name="Li C.Y."/>
            <person name="Wang Z.W."/>
            <person name="Zhao X."/>
            <person name="Zhong W.Y."/>
            <person name="Ma X.K."/>
            <person name="Ma L."/>
            <person name="Huang J."/>
            <person name="Chen G.Z."/>
            <person name="Huang M.Z."/>
            <person name="Huang L."/>
            <person name="Peng D.H."/>
            <person name="Luo Y.B."/>
            <person name="Zou S.Q."/>
            <person name="Chen S.P."/>
            <person name="Lan S."/>
            <person name="Tsai W.C."/>
            <person name="Van de Peer Y."/>
            <person name="Liu Z.J."/>
        </authorList>
    </citation>
    <scope>NUCLEOTIDE SEQUENCE [LARGE SCALE GENOMIC DNA]</scope>
    <source>
        <strain evidence="2">Lor288</strain>
    </source>
</reference>
<evidence type="ECO:0000256" key="1">
    <source>
        <dbReference type="SAM" id="MobiDB-lite"/>
    </source>
</evidence>
<evidence type="ECO:0000313" key="3">
    <source>
        <dbReference type="Proteomes" id="UP001412067"/>
    </source>
</evidence>
<protein>
    <submittedName>
        <fullName evidence="2">Uncharacterized protein</fullName>
    </submittedName>
</protein>
<proteinExistence type="predicted"/>
<dbReference type="Proteomes" id="UP001412067">
    <property type="component" value="Unassembled WGS sequence"/>
</dbReference>
<name>A0ABR2LKW2_9ASPA</name>